<reference evidence="1 2" key="1">
    <citation type="journal article" date="2012" name="ISME J.">
        <title>Nitrification expanded: discovery, physiology and genomics of a nitrite-oxidizing bacterium from the phylum Chloroflexi.</title>
        <authorList>
            <person name="Sorokin D.Y."/>
            <person name="Lucker S."/>
            <person name="Vejmelkova D."/>
            <person name="Kostrikina N.A."/>
            <person name="Kleerebezem R."/>
            <person name="Rijpstra W.I."/>
            <person name="Damste J.S."/>
            <person name="Le Paslier D."/>
            <person name="Muyzer G."/>
            <person name="Wagner M."/>
            <person name="van Loosdrecht M.C."/>
            <person name="Daims H."/>
        </authorList>
    </citation>
    <scope>NUCLEOTIDE SEQUENCE [LARGE SCALE GENOMIC DNA]</scope>
    <source>
        <strain evidence="2">none</strain>
    </source>
</reference>
<evidence type="ECO:0000313" key="2">
    <source>
        <dbReference type="Proteomes" id="UP000004221"/>
    </source>
</evidence>
<proteinExistence type="predicted"/>
<name>I4EJF9_9BACT</name>
<dbReference type="EMBL" id="CAGS01000336">
    <property type="protein sequence ID" value="CCF84821.1"/>
    <property type="molecule type" value="Genomic_DNA"/>
</dbReference>
<sequence length="57" mass="6167">MIRVSIEHVEQQEATDRVALPGPVSHAGRDETAGRWPSIRQVCRPGAPVIGVPDPLN</sequence>
<dbReference type="Proteomes" id="UP000004221">
    <property type="component" value="Unassembled WGS sequence"/>
</dbReference>
<evidence type="ECO:0000313" key="1">
    <source>
        <dbReference type="EMBL" id="CCF84821.1"/>
    </source>
</evidence>
<accession>I4EJF9</accession>
<protein>
    <submittedName>
        <fullName evidence="1">Uncharacterized protein</fullName>
    </submittedName>
</protein>
<gene>
    <name evidence="1" type="ORF">NITHO_4000003</name>
</gene>
<keyword evidence="2" id="KW-1185">Reference proteome</keyword>
<dbReference type="AlphaFoldDB" id="I4EJF9"/>
<comment type="caution">
    <text evidence="1">The sequence shown here is derived from an EMBL/GenBank/DDBJ whole genome shotgun (WGS) entry which is preliminary data.</text>
</comment>
<organism evidence="1 2">
    <name type="scientific">Nitrolancea hollandica Lb</name>
    <dbReference type="NCBI Taxonomy" id="1129897"/>
    <lineage>
        <taxon>Bacteria</taxon>
        <taxon>Pseudomonadati</taxon>
        <taxon>Thermomicrobiota</taxon>
        <taxon>Thermomicrobia</taxon>
        <taxon>Sphaerobacterales</taxon>
        <taxon>Sphaerobacterineae</taxon>
        <taxon>Sphaerobacteraceae</taxon>
        <taxon>Nitrolancea</taxon>
    </lineage>
</organism>